<comment type="caution">
    <text evidence="8">The sequence shown here is derived from an EMBL/GenBank/DDBJ whole genome shotgun (WGS) entry which is preliminary data.</text>
</comment>
<dbReference type="Gene3D" id="1.20.1250.20">
    <property type="entry name" value="MFS general substrate transporter like domains"/>
    <property type="match status" value="1"/>
</dbReference>
<dbReference type="Pfam" id="PF07690">
    <property type="entry name" value="MFS_1"/>
    <property type="match status" value="1"/>
</dbReference>
<dbReference type="SUPFAM" id="SSF103473">
    <property type="entry name" value="MFS general substrate transporter"/>
    <property type="match status" value="1"/>
</dbReference>
<evidence type="ECO:0000256" key="4">
    <source>
        <dbReference type="ARBA" id="ARBA00022692"/>
    </source>
</evidence>
<evidence type="ECO:0000256" key="5">
    <source>
        <dbReference type="ARBA" id="ARBA00022989"/>
    </source>
</evidence>
<evidence type="ECO:0000313" key="9">
    <source>
        <dbReference type="Proteomes" id="UP001165269"/>
    </source>
</evidence>
<feature type="transmembrane region" description="Helical" evidence="7">
    <location>
        <begin position="155"/>
        <end position="178"/>
    </location>
</feature>
<feature type="transmembrane region" description="Helical" evidence="7">
    <location>
        <begin position="238"/>
        <end position="263"/>
    </location>
</feature>
<proteinExistence type="predicted"/>
<evidence type="ECO:0000313" key="8">
    <source>
        <dbReference type="EMBL" id="MCI3278927.1"/>
    </source>
</evidence>
<feature type="transmembrane region" description="Helical" evidence="7">
    <location>
        <begin position="375"/>
        <end position="394"/>
    </location>
</feature>
<keyword evidence="6 7" id="KW-0472">Membrane</keyword>
<dbReference type="InterPro" id="IPR036259">
    <property type="entry name" value="MFS_trans_sf"/>
</dbReference>
<dbReference type="InterPro" id="IPR050171">
    <property type="entry name" value="MFS_Transporters"/>
</dbReference>
<feature type="transmembrane region" description="Helical" evidence="7">
    <location>
        <begin position="331"/>
        <end position="354"/>
    </location>
</feature>
<keyword evidence="4 7" id="KW-0812">Transmembrane</keyword>
<feature type="transmembrane region" description="Helical" evidence="7">
    <location>
        <begin position="38"/>
        <end position="55"/>
    </location>
</feature>
<dbReference type="PANTHER" id="PTHR23517:SF2">
    <property type="entry name" value="MULTIDRUG RESISTANCE PROTEIN MDTH"/>
    <property type="match status" value="1"/>
</dbReference>
<evidence type="ECO:0000256" key="6">
    <source>
        <dbReference type="ARBA" id="ARBA00023136"/>
    </source>
</evidence>
<feature type="transmembrane region" description="Helical" evidence="7">
    <location>
        <begin position="184"/>
        <end position="204"/>
    </location>
</feature>
<name>A0ABS9YNY9_9ACTN</name>
<keyword evidence="3" id="KW-1003">Cell membrane</keyword>
<evidence type="ECO:0000256" key="2">
    <source>
        <dbReference type="ARBA" id="ARBA00022448"/>
    </source>
</evidence>
<feature type="transmembrane region" description="Helical" evidence="7">
    <location>
        <begin position="61"/>
        <end position="83"/>
    </location>
</feature>
<feature type="transmembrane region" description="Helical" evidence="7">
    <location>
        <begin position="269"/>
        <end position="292"/>
    </location>
</feature>
<evidence type="ECO:0000256" key="1">
    <source>
        <dbReference type="ARBA" id="ARBA00004651"/>
    </source>
</evidence>
<feature type="transmembrane region" description="Helical" evidence="7">
    <location>
        <begin position="304"/>
        <end position="325"/>
    </location>
</feature>
<comment type="subcellular location">
    <subcellularLocation>
        <location evidence="1">Cell membrane</location>
        <topology evidence="1">Multi-pass membrane protein</topology>
    </subcellularLocation>
</comment>
<dbReference type="InterPro" id="IPR011701">
    <property type="entry name" value="MFS"/>
</dbReference>
<sequence length="431" mass="44593">MTAETSTAPDTPAPAGRAARLLGLPAVRGHGRFITGNLVDSVGSGMLLPLGLLYFTTVRGLSAPAVGAAVTVGQLAALPAVLVTGRLMDRRGPRLPTVVANMVTAAGFLVFLLAHRPWQIACAYVLVQSGVNGYYTAQRTLVTRATPAGELRAWFAFTASLRNIGIGAGAALAAGALALYGTTALTGLLLTAAPLYVLAAACFARVPLTAPHDKEQPPGNDDGPRAGPEPVADGTRRYLLLVACALPFVLSQTMPAVLFALYATDVLHLAAWTASLLLILNTVLVSTLTTPLTAHVTPAQPRHALLLGYGVLVIAMLAFAAPVLSDTAVPAWPALLSATVLFTLAEIFCSPALNELSVSLTPDAARGRRQSLYQLAWSAGNITAPVLFTCLLSVGGVVPWAFQGLACLLALPALLTLRPAPANPDESATRP</sequence>
<feature type="transmembrane region" description="Helical" evidence="7">
    <location>
        <begin position="95"/>
        <end position="112"/>
    </location>
</feature>
<dbReference type="PANTHER" id="PTHR23517">
    <property type="entry name" value="RESISTANCE PROTEIN MDTM, PUTATIVE-RELATED-RELATED"/>
    <property type="match status" value="1"/>
</dbReference>
<evidence type="ECO:0000256" key="3">
    <source>
        <dbReference type="ARBA" id="ARBA00022475"/>
    </source>
</evidence>
<keyword evidence="9" id="KW-1185">Reference proteome</keyword>
<organism evidence="8 9">
    <name type="scientific">Streptomyces cylindrosporus</name>
    <dbReference type="NCBI Taxonomy" id="2927583"/>
    <lineage>
        <taxon>Bacteria</taxon>
        <taxon>Bacillati</taxon>
        <taxon>Actinomycetota</taxon>
        <taxon>Actinomycetes</taxon>
        <taxon>Kitasatosporales</taxon>
        <taxon>Streptomycetaceae</taxon>
        <taxon>Streptomyces</taxon>
    </lineage>
</organism>
<evidence type="ECO:0000256" key="7">
    <source>
        <dbReference type="SAM" id="Phobius"/>
    </source>
</evidence>
<dbReference type="Proteomes" id="UP001165269">
    <property type="component" value="Unassembled WGS sequence"/>
</dbReference>
<keyword evidence="2" id="KW-0813">Transport</keyword>
<dbReference type="RefSeq" id="WP_242778158.1">
    <property type="nucleotide sequence ID" value="NZ_JALDAY010000022.1"/>
</dbReference>
<keyword evidence="5 7" id="KW-1133">Transmembrane helix</keyword>
<reference evidence="8" key="1">
    <citation type="submission" date="2022-03" db="EMBL/GenBank/DDBJ databases">
        <title>Streptomyces 7R015 and 7R016 isolated from Barleria lupulina in Thailand.</title>
        <authorList>
            <person name="Kanchanasin P."/>
            <person name="Phongsopitanun W."/>
            <person name="Tanasupawat S."/>
        </authorList>
    </citation>
    <scope>NUCLEOTIDE SEQUENCE</scope>
    <source>
        <strain evidence="8">7R015</strain>
    </source>
</reference>
<gene>
    <name evidence="8" type="ORF">MQP27_48480</name>
</gene>
<accession>A0ABS9YNY9</accession>
<protein>
    <submittedName>
        <fullName evidence="8">MFS transporter</fullName>
    </submittedName>
</protein>
<dbReference type="EMBL" id="JALDAY010000022">
    <property type="protein sequence ID" value="MCI3278927.1"/>
    <property type="molecule type" value="Genomic_DNA"/>
</dbReference>